<dbReference type="EMBL" id="LR586016">
    <property type="protein sequence ID" value="VIP00781.1"/>
    <property type="molecule type" value="Genomic_DNA"/>
</dbReference>
<gene>
    <name evidence="2" type="ORF">GMBLW1_31790</name>
</gene>
<accession>A0A6C2YHQ0</accession>
<name>A0A6C2YHQ0_9BACT</name>
<evidence type="ECO:0000313" key="2">
    <source>
        <dbReference type="EMBL" id="VIP00781.1"/>
    </source>
</evidence>
<evidence type="ECO:0000256" key="1">
    <source>
        <dbReference type="SAM" id="MobiDB-lite"/>
    </source>
</evidence>
<dbReference type="EMBL" id="LR593887">
    <property type="protein sequence ID" value="VTR96980.1"/>
    <property type="molecule type" value="Genomic_DNA"/>
</dbReference>
<feature type="region of interest" description="Disordered" evidence="1">
    <location>
        <begin position="93"/>
        <end position="112"/>
    </location>
</feature>
<keyword evidence="3" id="KW-1185">Reference proteome</keyword>
<evidence type="ECO:0000313" key="3">
    <source>
        <dbReference type="Proteomes" id="UP000464378"/>
    </source>
</evidence>
<protein>
    <submittedName>
        <fullName evidence="2">Uncharacterized protein</fullName>
    </submittedName>
</protein>
<dbReference type="AlphaFoldDB" id="A0A6C2YHQ0"/>
<dbReference type="Proteomes" id="UP000464378">
    <property type="component" value="Chromosome"/>
</dbReference>
<dbReference type="InParanoid" id="A0A6C2YHQ0"/>
<dbReference type="RefSeq" id="WP_162655957.1">
    <property type="nucleotide sequence ID" value="NZ_LR593887.1"/>
</dbReference>
<organism evidence="2">
    <name type="scientific">Tuwongella immobilis</name>
    <dbReference type="NCBI Taxonomy" id="692036"/>
    <lineage>
        <taxon>Bacteria</taxon>
        <taxon>Pseudomonadati</taxon>
        <taxon>Planctomycetota</taxon>
        <taxon>Planctomycetia</taxon>
        <taxon>Gemmatales</taxon>
        <taxon>Gemmataceae</taxon>
        <taxon>Tuwongella</taxon>
    </lineage>
</organism>
<reference evidence="2" key="1">
    <citation type="submission" date="2019-04" db="EMBL/GenBank/DDBJ databases">
        <authorList>
            <consortium name="Science for Life Laboratories"/>
        </authorList>
    </citation>
    <scope>NUCLEOTIDE SEQUENCE</scope>
    <source>
        <strain evidence="2">MBLW1</strain>
    </source>
</reference>
<sequence length="112" mass="12629">MEPTASVLLDALRTYVDRFHAGTLDAGVKSTVVNALKTEERTRIYQEVADNIWDLYLILDVDLAVLILRKWMHLDPDSREAKRALGSYLLAHGPDWDEEGKSLLSDTSDGEQ</sequence>
<dbReference type="KEGG" id="tim:GMBLW1_31790"/>
<proteinExistence type="predicted"/>